<evidence type="ECO:0000256" key="10">
    <source>
        <dbReference type="PROSITE-ProRule" id="PRU00461"/>
    </source>
</evidence>
<dbReference type="InterPro" id="IPR011042">
    <property type="entry name" value="6-blade_b-propeller_TolB-like"/>
</dbReference>
<feature type="disulfide bond" evidence="9">
    <location>
        <begin position="63"/>
        <end position="78"/>
    </location>
</feature>
<dbReference type="Pfam" id="PF00057">
    <property type="entry name" value="Ldl_recept_a"/>
    <property type="match status" value="3"/>
</dbReference>
<keyword evidence="11" id="KW-0732">Signal</keyword>
<dbReference type="FunFam" id="4.10.400.10:FF:000008">
    <property type="entry name" value="Low density lipoprotein receptor-related protein 1"/>
    <property type="match status" value="1"/>
</dbReference>
<evidence type="ECO:0000256" key="1">
    <source>
        <dbReference type="ARBA" id="ARBA00004167"/>
    </source>
</evidence>
<dbReference type="SMART" id="SM00135">
    <property type="entry name" value="LY"/>
    <property type="match status" value="5"/>
</dbReference>
<feature type="disulfide bond" evidence="9">
    <location>
        <begin position="134"/>
        <end position="149"/>
    </location>
</feature>
<dbReference type="FunFam" id="2.10.25.10:FF:000144">
    <property type="entry name" value="Low-density lipoprotein receptor-related protein 1"/>
    <property type="match status" value="1"/>
</dbReference>
<evidence type="ECO:0000256" key="9">
    <source>
        <dbReference type="PROSITE-ProRule" id="PRU00124"/>
    </source>
</evidence>
<accession>A0A8C3UBA5</accession>
<dbReference type="SUPFAM" id="SSF57424">
    <property type="entry name" value="LDL receptor-like module"/>
    <property type="match status" value="3"/>
</dbReference>
<dbReference type="Gene3D" id="2.10.25.10">
    <property type="entry name" value="Laminin"/>
    <property type="match status" value="3"/>
</dbReference>
<dbReference type="Pfam" id="PF00058">
    <property type="entry name" value="Ldl_recept_b"/>
    <property type="match status" value="2"/>
</dbReference>
<evidence type="ECO:0000313" key="13">
    <source>
        <dbReference type="Ensembl" id="ENSCUSP00005013054.1"/>
    </source>
</evidence>
<keyword evidence="6 9" id="KW-1015">Disulfide bond</keyword>
<reference evidence="13" key="3">
    <citation type="submission" date="2025-09" db="UniProtKB">
        <authorList>
            <consortium name="Ensembl"/>
        </authorList>
    </citation>
    <scope>IDENTIFICATION</scope>
</reference>
<reference evidence="13" key="2">
    <citation type="submission" date="2025-08" db="UniProtKB">
        <authorList>
            <consortium name="Ensembl"/>
        </authorList>
    </citation>
    <scope>IDENTIFICATION</scope>
</reference>
<dbReference type="SUPFAM" id="SSF63825">
    <property type="entry name" value="YWTD domain"/>
    <property type="match status" value="1"/>
</dbReference>
<dbReference type="GO" id="GO:0017147">
    <property type="term" value="F:Wnt-protein binding"/>
    <property type="evidence" value="ECO:0007669"/>
    <property type="project" value="TreeGrafter"/>
</dbReference>
<dbReference type="PANTHER" id="PTHR46513:SF37">
    <property type="entry name" value="LDL RECEPTOR RELATED PROTEIN 1-RELATED"/>
    <property type="match status" value="1"/>
</dbReference>
<dbReference type="GO" id="GO:0042813">
    <property type="term" value="F:Wnt receptor activity"/>
    <property type="evidence" value="ECO:0007669"/>
    <property type="project" value="TreeGrafter"/>
</dbReference>
<dbReference type="FunFam" id="2.10.25.10:FF:000505">
    <property type="entry name" value="Low-density lipoprotein receptor-related protein 1"/>
    <property type="match status" value="1"/>
</dbReference>
<feature type="chain" id="PRO_5034613187" description="EGF-like domain-containing protein" evidence="11">
    <location>
        <begin position="33"/>
        <end position="903"/>
    </location>
</feature>
<feature type="repeat" description="LDL-receptor class B" evidence="10">
    <location>
        <begin position="410"/>
        <end position="452"/>
    </location>
</feature>
<keyword evidence="14" id="KW-1185">Reference proteome</keyword>
<dbReference type="GO" id="GO:0006897">
    <property type="term" value="P:endocytosis"/>
    <property type="evidence" value="ECO:0007669"/>
    <property type="project" value="UniProtKB-KW"/>
</dbReference>
<proteinExistence type="predicted"/>
<evidence type="ECO:0000256" key="3">
    <source>
        <dbReference type="ARBA" id="ARBA00022583"/>
    </source>
</evidence>
<comment type="caution">
    <text evidence="9">Lacks conserved residue(s) required for the propagation of feature annotation.</text>
</comment>
<sequence length="903" mass="97617">CGAGRPGPPRFMADLCSFCVSFSLCAAGAVGALPTATRPPGGCHTDEFQCRLDGLCIPMRWRCDGDTDCMDSSDEKNCEGVTHVCDPNVKFGCKDSGERWRDTSSGADPPSPQCSMCFPQALPCVGQICKAWVCDGDSDCEDNSDEENCESLVCKPPSHTCANNTSICLPPEKLCDGSDDCGNGSDEGELCGEPRHVLTDQCSLNNGGCSHNCTVAPGEGIVCSCPLGMELGADNKTCQIQSYCAKHLKCSQKCEQDKYNVKCSCYEGWMLEPDGESCRSLGEFWGAPGTGSSPPACSCGWMHCPLPCSCPSDPALLPPDPFKPFIIFSNRHEIRRIDLHRGDYSVLVPGLRNTIALDFHLNQSSLYWTDVVEDKIYRGKLLENGGEHFEVVIQYGLATPEGLAVDWIAGNIYWVESNLDQIEVAKLDGTMRTTLLAGDIEHPRAIALDPLPPGRILFWTDWDASLPRIEAASMSGEGRRTIHKETGSGGWPNGLTVDYLEKRILWIDARSDAIYSALYDGTGHIEVLRGHEYLSHPFAVTLYGGEVYWTDWRTNTLAKANKWTGWVSPRAGMSLSPVPFAAPNPCEANGGKGPCSHLCLINYNRTLSCACPHLMKLDKDNTTCYGRGLPGEMGGMSGCSRAEIPPLPFSSQSLRSSCCTRGRWRSGAWTSTTPTTTTSSPSPCPTSTMSPWWTTTRWSSAFTGQMCAPRPSREPLSTALVWRLSSLQVGVEDQHSQNWGPQLAEINPSSSSEHCPNPVLTADELLSLFPYRPAQCSRPLRGLGFQKPLLDQLRCQQEADQRGQAGWFLQERRDPGAGQASLPGGAPAPGVSLVGRGADGRCVCRHRYVCVCVCVMVHMCGEGQNGGCPCVSACGSSVTGDGVVLCVHGQRARGCDKCVSTSV</sequence>
<dbReference type="PROSITE" id="PS51120">
    <property type="entry name" value="LDLRB"/>
    <property type="match status" value="3"/>
</dbReference>
<evidence type="ECO:0000256" key="6">
    <source>
        <dbReference type="ARBA" id="ARBA00023157"/>
    </source>
</evidence>
<evidence type="ECO:0000259" key="12">
    <source>
        <dbReference type="SMART" id="SM00181"/>
    </source>
</evidence>
<feature type="domain" description="EGF-like" evidence="12">
    <location>
        <begin position="201"/>
        <end position="239"/>
    </location>
</feature>
<dbReference type="FunFam" id="2.10.25.10:FF:000129">
    <property type="entry name" value="Low-density lipoprotein receptor-related protein 1"/>
    <property type="match status" value="1"/>
</dbReference>
<evidence type="ECO:0000256" key="2">
    <source>
        <dbReference type="ARBA" id="ARBA00022536"/>
    </source>
</evidence>
<feature type="repeat" description="LDL-receptor class B" evidence="10">
    <location>
        <begin position="364"/>
        <end position="409"/>
    </location>
</feature>
<dbReference type="PROSITE" id="PS50068">
    <property type="entry name" value="LDLRA_2"/>
    <property type="match status" value="3"/>
</dbReference>
<keyword evidence="3" id="KW-0254">Endocytosis</keyword>
<keyword evidence="5" id="KW-0472">Membrane</keyword>
<dbReference type="SMART" id="SM00181">
    <property type="entry name" value="EGF"/>
    <property type="match status" value="3"/>
</dbReference>
<dbReference type="SUPFAM" id="SSF57184">
    <property type="entry name" value="Growth factor receptor domain"/>
    <property type="match status" value="1"/>
</dbReference>
<dbReference type="AlphaFoldDB" id="A0A8C3UBA5"/>
<comment type="subcellular location">
    <subcellularLocation>
        <location evidence="1">Membrane</location>
        <topology evidence="1">Single-pass membrane protein</topology>
    </subcellularLocation>
</comment>
<dbReference type="SMART" id="SM00192">
    <property type="entry name" value="LDLa"/>
    <property type="match status" value="3"/>
</dbReference>
<dbReference type="Pfam" id="PF14670">
    <property type="entry name" value="FXa_inhibition"/>
    <property type="match status" value="1"/>
</dbReference>
<feature type="domain" description="EGF-like" evidence="12">
    <location>
        <begin position="585"/>
        <end position="625"/>
    </location>
</feature>
<feature type="repeat" description="LDL-receptor class B" evidence="10">
    <location>
        <begin position="455"/>
        <end position="501"/>
    </location>
</feature>
<evidence type="ECO:0000256" key="11">
    <source>
        <dbReference type="SAM" id="SignalP"/>
    </source>
</evidence>
<feature type="signal peptide" evidence="11">
    <location>
        <begin position="1"/>
        <end position="32"/>
    </location>
</feature>
<reference evidence="13" key="1">
    <citation type="submission" date="2020-10" db="EMBL/GenBank/DDBJ databases">
        <title>Catharus ustulatus (Swainson's thrush) genome, bCatUst1, primary haplotype v2.</title>
        <authorList>
            <person name="Delmore K."/>
            <person name="Vafadar M."/>
            <person name="Formenti G."/>
            <person name="Chow W."/>
            <person name="Pelan S."/>
            <person name="Howe K."/>
            <person name="Rhie A."/>
            <person name="Mountcastle J."/>
            <person name="Haase B."/>
            <person name="Fedrigo O."/>
            <person name="Jarvis E.D."/>
        </authorList>
    </citation>
    <scope>NUCLEOTIDE SEQUENCE [LARGE SCALE GENOMIC DNA]</scope>
</reference>
<dbReference type="Ensembl" id="ENSCUST00005013584.1">
    <property type="protein sequence ID" value="ENSCUSP00005013054.1"/>
    <property type="gene ID" value="ENSCUSG00005008265.1"/>
</dbReference>
<name>A0A8C3UBA5_CATUS</name>
<keyword evidence="2" id="KW-0245">EGF-like domain</keyword>
<dbReference type="InterPro" id="IPR023415">
    <property type="entry name" value="LDLR_class-A_CS"/>
</dbReference>
<dbReference type="InterPro" id="IPR036055">
    <property type="entry name" value="LDL_receptor-like_sf"/>
</dbReference>
<feature type="domain" description="EGF-like" evidence="12">
    <location>
        <begin position="243"/>
        <end position="279"/>
    </location>
</feature>
<organism evidence="13 14">
    <name type="scientific">Catharus ustulatus</name>
    <name type="common">Russet-backed thrush</name>
    <name type="synonym">Hylocichla ustulatus</name>
    <dbReference type="NCBI Taxonomy" id="91951"/>
    <lineage>
        <taxon>Eukaryota</taxon>
        <taxon>Metazoa</taxon>
        <taxon>Chordata</taxon>
        <taxon>Craniata</taxon>
        <taxon>Vertebrata</taxon>
        <taxon>Euteleostomi</taxon>
        <taxon>Archelosauria</taxon>
        <taxon>Archosauria</taxon>
        <taxon>Dinosauria</taxon>
        <taxon>Saurischia</taxon>
        <taxon>Theropoda</taxon>
        <taxon>Coelurosauria</taxon>
        <taxon>Aves</taxon>
        <taxon>Neognathae</taxon>
        <taxon>Neoaves</taxon>
        <taxon>Telluraves</taxon>
        <taxon>Australaves</taxon>
        <taxon>Passeriformes</taxon>
        <taxon>Turdidae</taxon>
        <taxon>Catharus</taxon>
    </lineage>
</organism>
<dbReference type="InterPro" id="IPR002172">
    <property type="entry name" value="LDrepeatLR_classA_rpt"/>
</dbReference>
<evidence type="ECO:0000256" key="7">
    <source>
        <dbReference type="ARBA" id="ARBA00023170"/>
    </source>
</evidence>
<dbReference type="Proteomes" id="UP000694563">
    <property type="component" value="Chromosome 31"/>
</dbReference>
<dbReference type="PROSITE" id="PS01209">
    <property type="entry name" value="LDLRA_1"/>
    <property type="match status" value="2"/>
</dbReference>
<dbReference type="CDD" id="cd00112">
    <property type="entry name" value="LDLa"/>
    <property type="match status" value="3"/>
</dbReference>
<dbReference type="InterPro" id="IPR009030">
    <property type="entry name" value="Growth_fac_rcpt_cys_sf"/>
</dbReference>
<dbReference type="PANTHER" id="PTHR46513">
    <property type="entry name" value="VITELLOGENIN RECEPTOR-LIKE PROTEIN-RELATED-RELATED"/>
    <property type="match status" value="1"/>
</dbReference>
<evidence type="ECO:0000256" key="5">
    <source>
        <dbReference type="ARBA" id="ARBA00023136"/>
    </source>
</evidence>
<dbReference type="InterPro" id="IPR050778">
    <property type="entry name" value="Cueball_EGF_LRP_Nidogen"/>
</dbReference>
<evidence type="ECO:0000256" key="4">
    <source>
        <dbReference type="ARBA" id="ARBA00022737"/>
    </source>
</evidence>
<dbReference type="GO" id="GO:0060070">
    <property type="term" value="P:canonical Wnt signaling pathway"/>
    <property type="evidence" value="ECO:0007669"/>
    <property type="project" value="TreeGrafter"/>
</dbReference>
<dbReference type="InterPro" id="IPR000742">
    <property type="entry name" value="EGF"/>
</dbReference>
<dbReference type="FunFam" id="2.120.10.30:FF:000009">
    <property type="entry name" value="Putative low-density lipoprotein receptor-related protein 1B"/>
    <property type="match status" value="1"/>
</dbReference>
<keyword evidence="8" id="KW-0325">Glycoprotein</keyword>
<keyword evidence="4" id="KW-0677">Repeat</keyword>
<dbReference type="PRINTS" id="PR00261">
    <property type="entry name" value="LDLRECEPTOR"/>
</dbReference>
<dbReference type="Gene3D" id="4.10.400.10">
    <property type="entry name" value="Low-density Lipoprotein Receptor"/>
    <property type="match status" value="2"/>
</dbReference>
<protein>
    <recommendedName>
        <fullName evidence="12">EGF-like domain-containing protein</fullName>
    </recommendedName>
</protein>
<evidence type="ECO:0000313" key="14">
    <source>
        <dbReference type="Proteomes" id="UP000694563"/>
    </source>
</evidence>
<dbReference type="GO" id="GO:0005886">
    <property type="term" value="C:plasma membrane"/>
    <property type="evidence" value="ECO:0007669"/>
    <property type="project" value="TreeGrafter"/>
</dbReference>
<dbReference type="Gene3D" id="2.120.10.30">
    <property type="entry name" value="TolB, C-terminal domain"/>
    <property type="match status" value="1"/>
</dbReference>
<dbReference type="InterPro" id="IPR000033">
    <property type="entry name" value="LDLR_classB_rpt"/>
</dbReference>
<evidence type="ECO:0000256" key="8">
    <source>
        <dbReference type="ARBA" id="ARBA00023180"/>
    </source>
</evidence>
<keyword evidence="7" id="KW-0675">Receptor</keyword>
<dbReference type="Gene3D" id="4.10.1220.10">
    <property type="entry name" value="EGF-type module"/>
    <property type="match status" value="1"/>
</dbReference>